<dbReference type="GO" id="GO:0005524">
    <property type="term" value="F:ATP binding"/>
    <property type="evidence" value="ECO:0007669"/>
    <property type="project" value="UniProtKB-KW"/>
</dbReference>
<dbReference type="PANTHER" id="PTHR24220">
    <property type="entry name" value="IMPORT ATP-BINDING PROTEIN"/>
    <property type="match status" value="1"/>
</dbReference>
<dbReference type="GO" id="GO:0016887">
    <property type="term" value="F:ATP hydrolysis activity"/>
    <property type="evidence" value="ECO:0007669"/>
    <property type="project" value="InterPro"/>
</dbReference>
<evidence type="ECO:0000256" key="2">
    <source>
        <dbReference type="ARBA" id="ARBA00022741"/>
    </source>
</evidence>
<proteinExistence type="predicted"/>
<name>A0A3B1E4Z0_9ZZZZ</name>
<dbReference type="PANTHER" id="PTHR24220:SF692">
    <property type="entry name" value="ABC TRANSPORTER DOMAIN-CONTAINING PROTEIN"/>
    <property type="match status" value="1"/>
</dbReference>
<dbReference type="EMBL" id="UOYO01000024">
    <property type="protein sequence ID" value="VAY87346.1"/>
    <property type="molecule type" value="Genomic_DNA"/>
</dbReference>
<dbReference type="AlphaFoldDB" id="A0A3B1E4Z0"/>
<reference evidence="5" key="1">
    <citation type="submission" date="2018-10" db="EMBL/GenBank/DDBJ databases">
        <authorList>
            <person name="Aoki K."/>
        </authorList>
    </citation>
    <scope>NUCLEOTIDE SEQUENCE</scope>
</reference>
<feature type="domain" description="ABC transporter" evidence="4">
    <location>
        <begin position="4"/>
        <end position="222"/>
    </location>
</feature>
<evidence type="ECO:0000256" key="3">
    <source>
        <dbReference type="ARBA" id="ARBA00022840"/>
    </source>
</evidence>
<protein>
    <submittedName>
        <fullName evidence="5">ABC-type antimicrobial peptide transport system, ATPase component</fullName>
    </submittedName>
</protein>
<dbReference type="SUPFAM" id="SSF52540">
    <property type="entry name" value="P-loop containing nucleoside triphosphate hydrolases"/>
    <property type="match status" value="1"/>
</dbReference>
<dbReference type="InterPro" id="IPR017911">
    <property type="entry name" value="MacB-like_ATP-bd"/>
</dbReference>
<sequence length="222" mass="24688">MKIIEIRNLNKIYNSNKSNKFYALKNINLTINKGEIIILKGASGSGKSTLLSIIGALGQPTSGKIVVDNLNISKLPDYHASKYRNSKIGFIFQSFNLLEQLTVKQNIIAPLVISNKQSNNYKTDEILNKLNILHKRDDIVLTLSGGEKQRCAIARALITSPSIILADEPTAALDKQNSLDFIDILREFKELGITVIVSTHDTIFDNVEFVDNYINLKNGTIV</sequence>
<dbReference type="GO" id="GO:0005886">
    <property type="term" value="C:plasma membrane"/>
    <property type="evidence" value="ECO:0007669"/>
    <property type="project" value="TreeGrafter"/>
</dbReference>
<evidence type="ECO:0000256" key="1">
    <source>
        <dbReference type="ARBA" id="ARBA00022448"/>
    </source>
</evidence>
<dbReference type="GO" id="GO:0022857">
    <property type="term" value="F:transmembrane transporter activity"/>
    <property type="evidence" value="ECO:0007669"/>
    <property type="project" value="TreeGrafter"/>
</dbReference>
<dbReference type="InterPro" id="IPR015854">
    <property type="entry name" value="ABC_transpr_LolD-like"/>
</dbReference>
<accession>A0A3B1E4Z0</accession>
<gene>
    <name evidence="5" type="ORF">MNB_ARC-1_205</name>
</gene>
<evidence type="ECO:0000259" key="4">
    <source>
        <dbReference type="PROSITE" id="PS50893"/>
    </source>
</evidence>
<keyword evidence="2" id="KW-0547">Nucleotide-binding</keyword>
<keyword evidence="3" id="KW-0067">ATP-binding</keyword>
<evidence type="ECO:0000313" key="5">
    <source>
        <dbReference type="EMBL" id="VAY87346.1"/>
    </source>
</evidence>
<dbReference type="PROSITE" id="PS50893">
    <property type="entry name" value="ABC_TRANSPORTER_2"/>
    <property type="match status" value="1"/>
</dbReference>
<keyword evidence="1" id="KW-0813">Transport</keyword>
<organism evidence="5">
    <name type="scientific">hydrothermal vent metagenome</name>
    <dbReference type="NCBI Taxonomy" id="652676"/>
    <lineage>
        <taxon>unclassified sequences</taxon>
        <taxon>metagenomes</taxon>
        <taxon>ecological metagenomes</taxon>
    </lineage>
</organism>
<dbReference type="CDD" id="cd03255">
    <property type="entry name" value="ABC_MJ0796_LolCDE_FtsE"/>
    <property type="match status" value="1"/>
</dbReference>
<dbReference type="Gene3D" id="3.40.50.300">
    <property type="entry name" value="P-loop containing nucleotide triphosphate hydrolases"/>
    <property type="match status" value="1"/>
</dbReference>
<dbReference type="InterPro" id="IPR003439">
    <property type="entry name" value="ABC_transporter-like_ATP-bd"/>
</dbReference>
<dbReference type="Pfam" id="PF00005">
    <property type="entry name" value="ABC_tran"/>
    <property type="match status" value="1"/>
</dbReference>
<dbReference type="InterPro" id="IPR003593">
    <property type="entry name" value="AAA+_ATPase"/>
</dbReference>
<dbReference type="InterPro" id="IPR027417">
    <property type="entry name" value="P-loop_NTPase"/>
</dbReference>
<dbReference type="SMART" id="SM00382">
    <property type="entry name" value="AAA"/>
    <property type="match status" value="1"/>
</dbReference>